<dbReference type="Proteomes" id="UP001054902">
    <property type="component" value="Unassembled WGS sequence"/>
</dbReference>
<comment type="caution">
    <text evidence="2">The sequence shown here is derived from an EMBL/GenBank/DDBJ whole genome shotgun (WGS) entry which is preliminary data.</text>
</comment>
<organism evidence="2 3">
    <name type="scientific">Chaetoceros tenuissimus</name>
    <dbReference type="NCBI Taxonomy" id="426638"/>
    <lineage>
        <taxon>Eukaryota</taxon>
        <taxon>Sar</taxon>
        <taxon>Stramenopiles</taxon>
        <taxon>Ochrophyta</taxon>
        <taxon>Bacillariophyta</taxon>
        <taxon>Coscinodiscophyceae</taxon>
        <taxon>Chaetocerotophycidae</taxon>
        <taxon>Chaetocerotales</taxon>
        <taxon>Chaetocerotaceae</taxon>
        <taxon>Chaetoceros</taxon>
    </lineage>
</organism>
<protein>
    <submittedName>
        <fullName evidence="2">Uncharacterized protein</fullName>
    </submittedName>
</protein>
<dbReference type="AlphaFoldDB" id="A0AAD3H210"/>
<feature type="region of interest" description="Disordered" evidence="1">
    <location>
        <begin position="1"/>
        <end position="23"/>
    </location>
</feature>
<evidence type="ECO:0000313" key="2">
    <source>
        <dbReference type="EMBL" id="GFH47193.1"/>
    </source>
</evidence>
<name>A0AAD3H210_9STRA</name>
<proteinExistence type="predicted"/>
<sequence length="256" mass="29499">MKLIQIESSSSKKMTNRRDQLKRSATVNTVDTFDLDTSTHAKGSFRRLSSIQDLDKEIQEQIQTCADERPRLKKRAMSCSVLDNLESGSQESQTTSQQISCSSEMPSKSMLRRSESCPDFGNRSVSFGQVEFRFHQRTAGDNPSVSDRGPAFDLEWEYVDGPCESIDDYESHRNTENPRKANKSSLRINGREREKMLKYDNDVSTRAIQTSITSIQKAKADRAKTMKKGKKYEKIYEIVRNMKRKLKKSIFRKRSR</sequence>
<accession>A0AAD3H210</accession>
<reference evidence="2 3" key="1">
    <citation type="journal article" date="2021" name="Sci. Rep.">
        <title>The genome of the diatom Chaetoceros tenuissimus carries an ancient integrated fragment of an extant virus.</title>
        <authorList>
            <person name="Hongo Y."/>
            <person name="Kimura K."/>
            <person name="Takaki Y."/>
            <person name="Yoshida Y."/>
            <person name="Baba S."/>
            <person name="Kobayashi G."/>
            <person name="Nagasaki K."/>
            <person name="Hano T."/>
            <person name="Tomaru Y."/>
        </authorList>
    </citation>
    <scope>NUCLEOTIDE SEQUENCE [LARGE SCALE GENOMIC DNA]</scope>
    <source>
        <strain evidence="2 3">NIES-3715</strain>
    </source>
</reference>
<evidence type="ECO:0000256" key="1">
    <source>
        <dbReference type="SAM" id="MobiDB-lite"/>
    </source>
</evidence>
<feature type="region of interest" description="Disordered" evidence="1">
    <location>
        <begin position="85"/>
        <end position="117"/>
    </location>
</feature>
<feature type="compositionally biased region" description="Low complexity" evidence="1">
    <location>
        <begin position="86"/>
        <end position="104"/>
    </location>
</feature>
<evidence type="ECO:0000313" key="3">
    <source>
        <dbReference type="Proteomes" id="UP001054902"/>
    </source>
</evidence>
<feature type="compositionally biased region" description="Polar residues" evidence="1">
    <location>
        <begin position="1"/>
        <end position="13"/>
    </location>
</feature>
<gene>
    <name evidence="2" type="ORF">CTEN210_03668</name>
</gene>
<dbReference type="EMBL" id="BLLK01000022">
    <property type="protein sequence ID" value="GFH47193.1"/>
    <property type="molecule type" value="Genomic_DNA"/>
</dbReference>
<keyword evidence="3" id="KW-1185">Reference proteome</keyword>